<protein>
    <submittedName>
        <fullName evidence="3">Uncharacterized protein</fullName>
    </submittedName>
</protein>
<feature type="transmembrane region" description="Helical" evidence="2">
    <location>
        <begin position="147"/>
        <end position="169"/>
    </location>
</feature>
<accession>A0AAD7CXM6</accession>
<dbReference type="AlphaFoldDB" id="A0AAD7CXM6"/>
<keyword evidence="4" id="KW-1185">Reference proteome</keyword>
<comment type="caution">
    <text evidence="3">The sequence shown here is derived from an EMBL/GenBank/DDBJ whole genome shotgun (WGS) entry which is preliminary data.</text>
</comment>
<name>A0AAD7CXM6_MYCRO</name>
<evidence type="ECO:0000313" key="3">
    <source>
        <dbReference type="EMBL" id="KAJ7667248.1"/>
    </source>
</evidence>
<keyword evidence="2" id="KW-0472">Membrane</keyword>
<keyword evidence="2" id="KW-0812">Transmembrane</keyword>
<proteinExistence type="predicted"/>
<dbReference type="Proteomes" id="UP001221757">
    <property type="component" value="Unassembled WGS sequence"/>
</dbReference>
<gene>
    <name evidence="3" type="ORF">B0H17DRAFT_1210328</name>
</gene>
<reference evidence="3" key="1">
    <citation type="submission" date="2023-03" db="EMBL/GenBank/DDBJ databases">
        <title>Massive genome expansion in bonnet fungi (Mycena s.s.) driven by repeated elements and novel gene families across ecological guilds.</title>
        <authorList>
            <consortium name="Lawrence Berkeley National Laboratory"/>
            <person name="Harder C.B."/>
            <person name="Miyauchi S."/>
            <person name="Viragh M."/>
            <person name="Kuo A."/>
            <person name="Thoen E."/>
            <person name="Andreopoulos B."/>
            <person name="Lu D."/>
            <person name="Skrede I."/>
            <person name="Drula E."/>
            <person name="Henrissat B."/>
            <person name="Morin E."/>
            <person name="Kohler A."/>
            <person name="Barry K."/>
            <person name="LaButti K."/>
            <person name="Morin E."/>
            <person name="Salamov A."/>
            <person name="Lipzen A."/>
            <person name="Mereny Z."/>
            <person name="Hegedus B."/>
            <person name="Baldrian P."/>
            <person name="Stursova M."/>
            <person name="Weitz H."/>
            <person name="Taylor A."/>
            <person name="Grigoriev I.V."/>
            <person name="Nagy L.G."/>
            <person name="Martin F."/>
            <person name="Kauserud H."/>
        </authorList>
    </citation>
    <scope>NUCLEOTIDE SEQUENCE</scope>
    <source>
        <strain evidence="3">CBHHK067</strain>
    </source>
</reference>
<evidence type="ECO:0000256" key="1">
    <source>
        <dbReference type="SAM" id="MobiDB-lite"/>
    </source>
</evidence>
<dbReference type="EMBL" id="JARKIE010000203">
    <property type="protein sequence ID" value="KAJ7667248.1"/>
    <property type="molecule type" value="Genomic_DNA"/>
</dbReference>
<organism evidence="3 4">
    <name type="scientific">Mycena rosella</name>
    <name type="common">Pink bonnet</name>
    <name type="synonym">Agaricus rosellus</name>
    <dbReference type="NCBI Taxonomy" id="1033263"/>
    <lineage>
        <taxon>Eukaryota</taxon>
        <taxon>Fungi</taxon>
        <taxon>Dikarya</taxon>
        <taxon>Basidiomycota</taxon>
        <taxon>Agaricomycotina</taxon>
        <taxon>Agaricomycetes</taxon>
        <taxon>Agaricomycetidae</taxon>
        <taxon>Agaricales</taxon>
        <taxon>Marasmiineae</taxon>
        <taxon>Mycenaceae</taxon>
        <taxon>Mycena</taxon>
    </lineage>
</organism>
<sequence length="275" mass="29659">MLWNPKATKFKKSTRINITVYAGSGGFDDSIIEKNIVVCAGLLTAKVNDSWWGEKGATWTGNISYPFFWTIWGVDQEDTPTVGRQPFFAAVQTMLPDSVRATMVSSTPTSSSSSVINSAGSVNGSITSLPTGPTTPPSKGSSSSQTAIIAGVLCSVGGLALLLSLVFLVRRRRVARHRVAESYINFTADPILRPDPYEKQPLYPPPSASSSKAALDLEMRSELQAQPGVLSSEADNPAVSSENEELRRRIGLLTEEVERLRSMGAETPPAYSMQE</sequence>
<feature type="region of interest" description="Disordered" evidence="1">
    <location>
        <begin position="194"/>
        <end position="247"/>
    </location>
</feature>
<keyword evidence="2" id="KW-1133">Transmembrane helix</keyword>
<evidence type="ECO:0000313" key="4">
    <source>
        <dbReference type="Proteomes" id="UP001221757"/>
    </source>
</evidence>
<evidence type="ECO:0000256" key="2">
    <source>
        <dbReference type="SAM" id="Phobius"/>
    </source>
</evidence>